<keyword evidence="2" id="KW-1185">Reference proteome</keyword>
<evidence type="ECO:0000313" key="1">
    <source>
        <dbReference type="EMBL" id="RMP07888.1"/>
    </source>
</evidence>
<dbReference type="Proteomes" id="UP000276587">
    <property type="component" value="Unassembled WGS sequence"/>
</dbReference>
<name>A0A3M4ALV6_PSEMA</name>
<evidence type="ECO:0008006" key="3">
    <source>
        <dbReference type="Google" id="ProtNLM"/>
    </source>
</evidence>
<protein>
    <recommendedName>
        <fullName evidence="3">NAD-specific glutamate dehydrogenase</fullName>
    </recommendedName>
</protein>
<dbReference type="AlphaFoldDB" id="A0A3M4ALV6"/>
<dbReference type="EMBL" id="RBQF01000199">
    <property type="protein sequence ID" value="RMP07888.1"/>
    <property type="molecule type" value="Genomic_DNA"/>
</dbReference>
<organism evidence="1 2">
    <name type="scientific">Pseudomonas marginalis pv. marginalis</name>
    <dbReference type="NCBI Taxonomy" id="97473"/>
    <lineage>
        <taxon>Bacteria</taxon>
        <taxon>Pseudomonadati</taxon>
        <taxon>Pseudomonadota</taxon>
        <taxon>Gammaproteobacteria</taxon>
        <taxon>Pseudomonadales</taxon>
        <taxon>Pseudomonadaceae</taxon>
        <taxon>Pseudomonas</taxon>
    </lineage>
</organism>
<proteinExistence type="predicted"/>
<accession>A0A3M4ALV6</accession>
<comment type="caution">
    <text evidence="1">The sequence shown here is derived from an EMBL/GenBank/DDBJ whole genome shotgun (WGS) entry which is preliminary data.</text>
</comment>
<gene>
    <name evidence="1" type="ORF">ALQ29_01844</name>
</gene>
<reference evidence="1 2" key="1">
    <citation type="submission" date="2018-08" db="EMBL/GenBank/DDBJ databases">
        <title>Recombination of ecologically and evolutionarily significant loci maintains genetic cohesion in the Pseudomonas syringae species complex.</title>
        <authorList>
            <person name="Dillon M."/>
            <person name="Thakur S."/>
            <person name="Almeida R.N.D."/>
            <person name="Weir B.S."/>
            <person name="Guttman D.S."/>
        </authorList>
    </citation>
    <scope>NUCLEOTIDE SEQUENCE [LARGE SCALE GENOMIC DNA]</scope>
    <source>
        <strain evidence="1 2">ICMP 3555</strain>
    </source>
</reference>
<evidence type="ECO:0000313" key="2">
    <source>
        <dbReference type="Proteomes" id="UP000276587"/>
    </source>
</evidence>
<sequence>MPVDLFGHLVLFLGGRGDLGILVADRVHRATDLVEAVAGLLDAFHAGVGHLQAALHLLRDFLGAAGEVAEQAVDFTGGVGGAARQGADFVGDHGEASALVTGARGFNGGVERQQVGLFGNRTDGVEDGVDVFAVLLQQLHGLGRLLQVLAELEHAAGGFTDVLLAVVHVAVAFVGTGGGGAAGTGDFVGGGHHFVERGADQLHRFTLAAGGLVHVVGDFAGVGGGGLQVGRGVADALHQLRDHAQELVEPAGQAGGFVLALHLELARQVAFAFGDFLQAVGHAANRAHDDAGKTGADDREHQRQYRCDGRDQPGQAGGAGHHFVALDQADKPPAEVLGTDHVGHVGHAINVDLAHAVAALGQFGVVGTQVGQGLEVVLGIAGVDQHVAVAFHQHQVAAVAQLDVAHQLGELLERHVQANHAEDIPAAVGDGVYGADQRHIVRRPVVGAGAHGFTRRGDGRLIPGAYARVVVVQFGVIRPAGITAVGEAQRQVGGARVAFGELVENRQQVFVGLGQGDLRGVGAGVTLEVLGRDNARVLGDEVDVLADAVEELLHAIVDLTDFAAAAVEEIGHSPLAHIQYN</sequence>